<dbReference type="Proteomes" id="UP001549313">
    <property type="component" value="Unassembled WGS sequence"/>
</dbReference>
<feature type="domain" description="SnoaL-like" evidence="1">
    <location>
        <begin position="24"/>
        <end position="140"/>
    </location>
</feature>
<dbReference type="InterPro" id="IPR032710">
    <property type="entry name" value="NTF2-like_dom_sf"/>
</dbReference>
<dbReference type="Gene3D" id="3.10.450.50">
    <property type="match status" value="1"/>
</dbReference>
<evidence type="ECO:0000313" key="2">
    <source>
        <dbReference type="EMBL" id="MET4684611.1"/>
    </source>
</evidence>
<protein>
    <recommendedName>
        <fullName evidence="1">SnoaL-like domain-containing protein</fullName>
    </recommendedName>
</protein>
<evidence type="ECO:0000313" key="3">
    <source>
        <dbReference type="Proteomes" id="UP001549313"/>
    </source>
</evidence>
<reference evidence="2 3" key="1">
    <citation type="submission" date="2024-06" db="EMBL/GenBank/DDBJ databases">
        <title>Sorghum-associated microbial communities from plants grown in Nebraska, USA.</title>
        <authorList>
            <person name="Schachtman D."/>
        </authorList>
    </citation>
    <scope>NUCLEOTIDE SEQUENCE [LARGE SCALE GENOMIC DNA]</scope>
    <source>
        <strain evidence="2 3">2814</strain>
    </source>
</reference>
<dbReference type="InterPro" id="IPR037401">
    <property type="entry name" value="SnoaL-like"/>
</dbReference>
<name>A0ABV2RDE2_9CAUL</name>
<evidence type="ECO:0000259" key="1">
    <source>
        <dbReference type="Pfam" id="PF13474"/>
    </source>
</evidence>
<gene>
    <name evidence="2" type="ORF">ABIE19_002548</name>
</gene>
<dbReference type="RefSeq" id="WP_354089561.1">
    <property type="nucleotide sequence ID" value="NZ_JBEPTF010000003.1"/>
</dbReference>
<dbReference type="Pfam" id="PF13474">
    <property type="entry name" value="SnoaL_3"/>
    <property type="match status" value="1"/>
</dbReference>
<organism evidence="2 3">
    <name type="scientific">Brevundimonas faecalis</name>
    <dbReference type="NCBI Taxonomy" id="947378"/>
    <lineage>
        <taxon>Bacteria</taxon>
        <taxon>Pseudomonadati</taxon>
        <taxon>Pseudomonadota</taxon>
        <taxon>Alphaproteobacteria</taxon>
        <taxon>Caulobacterales</taxon>
        <taxon>Caulobacteraceae</taxon>
        <taxon>Brevundimonas</taxon>
    </lineage>
</organism>
<accession>A0ABV2RDE2</accession>
<dbReference type="SUPFAM" id="SSF54427">
    <property type="entry name" value="NTF2-like"/>
    <property type="match status" value="1"/>
</dbReference>
<sequence>MIIAALMLLTSSVESPVETETAPVERVLDGMHAAASAANGAAYFDSFTPDARFIGTDATERWSLPEFRAYAMPYFSQGKGWTYRPVSRTVSMAPIECRCIAWFDEVLDNDAYGTTRGSGVLRLTDQGWKIEQYVLSFAVPNEKSRAVVGVIKQAD</sequence>
<dbReference type="EMBL" id="JBEPTF010000003">
    <property type="protein sequence ID" value="MET4684611.1"/>
    <property type="molecule type" value="Genomic_DNA"/>
</dbReference>
<keyword evidence="3" id="KW-1185">Reference proteome</keyword>
<proteinExistence type="predicted"/>
<comment type="caution">
    <text evidence="2">The sequence shown here is derived from an EMBL/GenBank/DDBJ whole genome shotgun (WGS) entry which is preliminary data.</text>
</comment>